<feature type="coiled-coil region" evidence="5">
    <location>
        <begin position="93"/>
        <end position="257"/>
    </location>
</feature>
<evidence type="ECO:0000256" key="4">
    <source>
        <dbReference type="ARBA" id="ARBA00023172"/>
    </source>
</evidence>
<evidence type="ECO:0000256" key="6">
    <source>
        <dbReference type="SAM" id="MobiDB-lite"/>
    </source>
</evidence>
<name>A0ABS0FY86_9PSED</name>
<keyword evidence="3 5" id="KW-0175">Coiled coil</keyword>
<dbReference type="Pfam" id="PF02646">
    <property type="entry name" value="RmuC"/>
    <property type="match status" value="1"/>
</dbReference>
<keyword evidence="4" id="KW-0233">DNA recombination</keyword>
<dbReference type="PANTHER" id="PTHR30563">
    <property type="entry name" value="DNA RECOMBINATION PROTEIN RMUC"/>
    <property type="match status" value="1"/>
</dbReference>
<evidence type="ECO:0000313" key="7">
    <source>
        <dbReference type="EMBL" id="MBF8645313.1"/>
    </source>
</evidence>
<proteinExistence type="inferred from homology"/>
<dbReference type="InterPro" id="IPR003798">
    <property type="entry name" value="DNA_recombination_RmuC"/>
</dbReference>
<sequence>MQASQWTTDIIVITVVLALACALLGHFAAALRQGRQLSQLAAELEQAQLAQTTAVAGSAALSEKLMAAEALVHELQVAESTLKTKLQGAFDGVTRLTQEHQEAKDRHATLEAKLEQSVKQHHEAVIQHETAVTEIRSLNAKVEDYQSRLEQANTLLQQERESVSGLKSALAEEGKKAKGFEAANTDARTQLAELKEQMKTAGEKIETLQGDQAEIKRQETKLRAELDEREASHARELANFERQKAGLSEQFKLLSNEILEAKTQALQESSKVSLSAVMTPFQQSIDTFKREVQEIHHRETTQQGELRKELEQLKTLNQQITTEAHELSTALRGQKKLQGNWGELVLENVLDRSGLQLGKDYLREVSITTEEGRQRPDAVVYLPQARHLIIDAKVSLNAYTRYVNAEDDLERKQALKEHVQAVASRIKELADRDYYKLPGLNSPDMVFMFIPIESAFVEALKADETLFQQAIENNVLVATPTTLLTSLNIVRQLWRYEDQNKHTAALASRAEGVFKKLNTFLASFEKIKKGLETATEAYVKAEGQLVSGKGNLVKQVGEFKNLAPAIKAQLPAYFADKAALEIDFIPAEQNIEALTGSTEDQDLLAESDTETDYENA</sequence>
<comment type="similarity">
    <text evidence="2">Belongs to the RmuC family.</text>
</comment>
<evidence type="ECO:0000256" key="1">
    <source>
        <dbReference type="ARBA" id="ARBA00003416"/>
    </source>
</evidence>
<protein>
    <submittedName>
        <fullName evidence="7">DNA recombination protein RmuC</fullName>
    </submittedName>
</protein>
<organism evidence="7 8">
    <name type="scientific">Pseudomonas pudica</name>
    <dbReference type="NCBI Taxonomy" id="272772"/>
    <lineage>
        <taxon>Bacteria</taxon>
        <taxon>Pseudomonadati</taxon>
        <taxon>Pseudomonadota</taxon>
        <taxon>Gammaproteobacteria</taxon>
        <taxon>Pseudomonadales</taxon>
        <taxon>Pseudomonadaceae</taxon>
        <taxon>Pseudomonas</taxon>
    </lineage>
</organism>
<reference evidence="7 8" key="1">
    <citation type="submission" date="2020-10" db="EMBL/GenBank/DDBJ databases">
        <title>Genome sequences of Pseudomonas isolates.</title>
        <authorList>
            <person name="Wessels L."/>
            <person name="Reich F."/>
            <person name="Hammerl J."/>
        </authorList>
    </citation>
    <scope>NUCLEOTIDE SEQUENCE [LARGE SCALE GENOMIC DNA]</scope>
    <source>
        <strain evidence="7 8">20-MO00628-0</strain>
    </source>
</reference>
<comment type="function">
    <text evidence="1">Involved in DNA recombination.</text>
</comment>
<comment type="caution">
    <text evidence="7">The sequence shown here is derived from an EMBL/GenBank/DDBJ whole genome shotgun (WGS) entry which is preliminary data.</text>
</comment>
<keyword evidence="8" id="KW-1185">Reference proteome</keyword>
<evidence type="ECO:0000256" key="5">
    <source>
        <dbReference type="SAM" id="Coils"/>
    </source>
</evidence>
<dbReference type="EMBL" id="JADLJS010000006">
    <property type="protein sequence ID" value="MBF8645313.1"/>
    <property type="molecule type" value="Genomic_DNA"/>
</dbReference>
<evidence type="ECO:0000256" key="2">
    <source>
        <dbReference type="ARBA" id="ARBA00009840"/>
    </source>
</evidence>
<feature type="compositionally biased region" description="Acidic residues" evidence="6">
    <location>
        <begin position="599"/>
        <end position="616"/>
    </location>
</feature>
<feature type="region of interest" description="Disordered" evidence="6">
    <location>
        <begin position="596"/>
        <end position="616"/>
    </location>
</feature>
<dbReference type="PANTHER" id="PTHR30563:SF0">
    <property type="entry name" value="DNA RECOMBINATION PROTEIN RMUC"/>
    <property type="match status" value="1"/>
</dbReference>
<accession>A0ABS0FY86</accession>
<gene>
    <name evidence="7" type="primary">rmuC</name>
    <name evidence="7" type="ORF">IRZ77_07005</name>
</gene>
<dbReference type="Proteomes" id="UP000639294">
    <property type="component" value="Unassembled WGS sequence"/>
</dbReference>
<feature type="coiled-coil region" evidence="5">
    <location>
        <begin position="303"/>
        <end position="330"/>
    </location>
</feature>
<dbReference type="RefSeq" id="WP_196173169.1">
    <property type="nucleotide sequence ID" value="NZ_JADLJR010000007.1"/>
</dbReference>
<dbReference type="Gene3D" id="1.10.287.1490">
    <property type="match status" value="1"/>
</dbReference>
<evidence type="ECO:0000256" key="3">
    <source>
        <dbReference type="ARBA" id="ARBA00023054"/>
    </source>
</evidence>
<evidence type="ECO:0000313" key="8">
    <source>
        <dbReference type="Proteomes" id="UP000639294"/>
    </source>
</evidence>